<keyword evidence="1" id="KW-0812">Transmembrane</keyword>
<feature type="transmembrane region" description="Helical" evidence="1">
    <location>
        <begin position="18"/>
        <end position="36"/>
    </location>
</feature>
<proteinExistence type="predicted"/>
<comment type="caution">
    <text evidence="2">The sequence shown here is derived from an EMBL/GenBank/DDBJ whole genome shotgun (WGS) entry which is preliminary data.</text>
</comment>
<keyword evidence="1" id="KW-0472">Membrane</keyword>
<dbReference type="RefSeq" id="WP_185675078.1">
    <property type="nucleotide sequence ID" value="NZ_JACHVB010000020.1"/>
</dbReference>
<gene>
    <name evidence="2" type="ORF">H5P28_07450</name>
</gene>
<organism evidence="2 3">
    <name type="scientific">Ruficoccus amylovorans</name>
    <dbReference type="NCBI Taxonomy" id="1804625"/>
    <lineage>
        <taxon>Bacteria</taxon>
        <taxon>Pseudomonadati</taxon>
        <taxon>Verrucomicrobiota</taxon>
        <taxon>Opitutia</taxon>
        <taxon>Puniceicoccales</taxon>
        <taxon>Cerasicoccaceae</taxon>
        <taxon>Ruficoccus</taxon>
    </lineage>
</organism>
<dbReference type="AlphaFoldDB" id="A0A842HEL8"/>
<keyword evidence="1" id="KW-1133">Transmembrane helix</keyword>
<reference evidence="2 3" key="1">
    <citation type="submission" date="2020-07" db="EMBL/GenBank/DDBJ databases">
        <authorList>
            <person name="Feng X."/>
        </authorList>
    </citation>
    <scope>NUCLEOTIDE SEQUENCE [LARGE SCALE GENOMIC DNA]</scope>
    <source>
        <strain evidence="2 3">JCM31066</strain>
    </source>
</reference>
<name>A0A842HEL8_9BACT</name>
<dbReference type="EMBL" id="JACHVB010000020">
    <property type="protein sequence ID" value="MBC2594096.1"/>
    <property type="molecule type" value="Genomic_DNA"/>
</dbReference>
<evidence type="ECO:0000313" key="3">
    <source>
        <dbReference type="Proteomes" id="UP000546464"/>
    </source>
</evidence>
<accession>A0A842HEL8</accession>
<keyword evidence="3" id="KW-1185">Reference proteome</keyword>
<evidence type="ECO:0000256" key="1">
    <source>
        <dbReference type="SAM" id="Phobius"/>
    </source>
</evidence>
<sequence>MTDEAPSIGLFSGKRSRWVLGVLFAALVLTYGYALLEQANPFNDRPFDGETWRMYAGSDVPDSPRGKMAEAVTSDVLRPGMARDEVLALLGPPDPTGVGGFGEGAVSGDASGTLPAGGTLRYYLGMWSGNRTHPDWLEVYFDDEGHLARAEIISF</sequence>
<protein>
    <submittedName>
        <fullName evidence="2">Uncharacterized protein</fullName>
    </submittedName>
</protein>
<evidence type="ECO:0000313" key="2">
    <source>
        <dbReference type="EMBL" id="MBC2594096.1"/>
    </source>
</evidence>
<dbReference type="Proteomes" id="UP000546464">
    <property type="component" value="Unassembled WGS sequence"/>
</dbReference>